<dbReference type="AlphaFoldDB" id="X1NEU5"/>
<dbReference type="EMBL" id="BARV01006823">
    <property type="protein sequence ID" value="GAI17189.1"/>
    <property type="molecule type" value="Genomic_DNA"/>
</dbReference>
<name>X1NEU5_9ZZZZ</name>
<comment type="caution">
    <text evidence="1">The sequence shown here is derived from an EMBL/GenBank/DDBJ whole genome shotgun (WGS) entry which is preliminary data.</text>
</comment>
<accession>X1NEU5</accession>
<protein>
    <submittedName>
        <fullName evidence="1">Uncharacterized protein</fullName>
    </submittedName>
</protein>
<evidence type="ECO:0000313" key="1">
    <source>
        <dbReference type="EMBL" id="GAI17189.1"/>
    </source>
</evidence>
<reference evidence="1" key="1">
    <citation type="journal article" date="2014" name="Front. Microbiol.">
        <title>High frequency of phylogenetically diverse reductive dehalogenase-homologous genes in deep subseafloor sedimentary metagenomes.</title>
        <authorList>
            <person name="Kawai M."/>
            <person name="Futagami T."/>
            <person name="Toyoda A."/>
            <person name="Takaki Y."/>
            <person name="Nishi S."/>
            <person name="Hori S."/>
            <person name="Arai W."/>
            <person name="Tsubouchi T."/>
            <person name="Morono Y."/>
            <person name="Uchiyama I."/>
            <person name="Ito T."/>
            <person name="Fujiyama A."/>
            <person name="Inagaki F."/>
            <person name="Takami H."/>
        </authorList>
    </citation>
    <scope>NUCLEOTIDE SEQUENCE</scope>
    <source>
        <strain evidence="1">Expedition CK06-06</strain>
    </source>
</reference>
<sequence>PVAKVLFNSAGVEDVFNFAGSKILNQRPRIIKKNPWK</sequence>
<gene>
    <name evidence="1" type="ORF">S06H3_13967</name>
</gene>
<organism evidence="1">
    <name type="scientific">marine sediment metagenome</name>
    <dbReference type="NCBI Taxonomy" id="412755"/>
    <lineage>
        <taxon>unclassified sequences</taxon>
        <taxon>metagenomes</taxon>
        <taxon>ecological metagenomes</taxon>
    </lineage>
</organism>
<proteinExistence type="predicted"/>
<feature type="non-terminal residue" evidence="1">
    <location>
        <position position="1"/>
    </location>
</feature>